<organism evidence="2 3">
    <name type="scientific">Pogonomyrmex barbatus</name>
    <name type="common">red harvester ant</name>
    <dbReference type="NCBI Taxonomy" id="144034"/>
    <lineage>
        <taxon>Eukaryota</taxon>
        <taxon>Metazoa</taxon>
        <taxon>Ecdysozoa</taxon>
        <taxon>Arthropoda</taxon>
        <taxon>Hexapoda</taxon>
        <taxon>Insecta</taxon>
        <taxon>Pterygota</taxon>
        <taxon>Neoptera</taxon>
        <taxon>Endopterygota</taxon>
        <taxon>Hymenoptera</taxon>
        <taxon>Apocrita</taxon>
        <taxon>Aculeata</taxon>
        <taxon>Formicoidea</taxon>
        <taxon>Formicidae</taxon>
        <taxon>Myrmicinae</taxon>
        <taxon>Pogonomyrmex</taxon>
    </lineage>
</organism>
<keyword evidence="2" id="KW-1185">Reference proteome</keyword>
<dbReference type="Proteomes" id="UP000504615">
    <property type="component" value="Unplaced"/>
</dbReference>
<reference evidence="3" key="1">
    <citation type="submission" date="2025-08" db="UniProtKB">
        <authorList>
            <consortium name="RefSeq"/>
        </authorList>
    </citation>
    <scope>IDENTIFICATION</scope>
</reference>
<feature type="region of interest" description="Disordered" evidence="1">
    <location>
        <begin position="29"/>
        <end position="65"/>
    </location>
</feature>
<accession>A0A8N1S517</accession>
<sequence length="85" mass="9591">MWPLYGAGSVIRGGAPPFSHAVAVLPPLPANQNHNHNHHHHHHHHQHYHDHHHHHHHQPPTPQGESATVCLFRLSTTPALNHCVN</sequence>
<evidence type="ECO:0000313" key="3">
    <source>
        <dbReference type="RefSeq" id="XP_025073831.1"/>
    </source>
</evidence>
<evidence type="ECO:0000313" key="2">
    <source>
        <dbReference type="Proteomes" id="UP000504615"/>
    </source>
</evidence>
<name>A0A8N1S517_9HYME</name>
<dbReference type="AlphaFoldDB" id="A0A8N1S517"/>
<dbReference type="RefSeq" id="XP_025073831.1">
    <property type="nucleotide sequence ID" value="XM_025218046.1"/>
</dbReference>
<dbReference type="GeneID" id="112552544"/>
<gene>
    <name evidence="3" type="primary">LOC112552544</name>
</gene>
<feature type="compositionally biased region" description="Basic residues" evidence="1">
    <location>
        <begin position="35"/>
        <end position="58"/>
    </location>
</feature>
<proteinExistence type="predicted"/>
<evidence type="ECO:0000256" key="1">
    <source>
        <dbReference type="SAM" id="MobiDB-lite"/>
    </source>
</evidence>
<protein>
    <submittedName>
        <fullName evidence="3">Uncharacterized protein DDB_G0272718-like</fullName>
    </submittedName>
</protein>